<reference evidence="5" key="1">
    <citation type="submission" date="2020-05" db="EMBL/GenBank/DDBJ databases">
        <authorList>
            <person name="Chiriac C."/>
            <person name="Salcher M."/>
            <person name="Ghai R."/>
            <person name="Kavagutti S V."/>
        </authorList>
    </citation>
    <scope>NUCLEOTIDE SEQUENCE</scope>
</reference>
<dbReference type="CDD" id="cd06442">
    <property type="entry name" value="DPM1_like"/>
    <property type="match status" value="1"/>
</dbReference>
<dbReference type="GO" id="GO:0009247">
    <property type="term" value="P:glycolipid biosynthetic process"/>
    <property type="evidence" value="ECO:0007669"/>
    <property type="project" value="TreeGrafter"/>
</dbReference>
<dbReference type="InterPro" id="IPR001173">
    <property type="entry name" value="Glyco_trans_2-like"/>
</dbReference>
<protein>
    <submittedName>
        <fullName evidence="5">Unannotated protein</fullName>
    </submittedName>
</protein>
<dbReference type="AlphaFoldDB" id="A0A6J7CEU7"/>
<keyword evidence="3" id="KW-0808">Transferase</keyword>
<sequence>MRALVVLPTYNEIDNIEKMLRTIRAIVPDEHILVVDDGSPDGTAESAERIRSELGHIEIMKRDGKGGLGSAYRAGFAWGLERGYDTFVEIDCDFSHDPRELPTMLMLADSYEVVIGSRYVPGGSIPSWSTSRLLLSKGGNRYASIMLGLGVADSTAGYRVYQASALEKIDYSHVKADGYGFQIEMTYRARRGGASIVEHPISFTDRTEGESKMSRAIVTEALWMVTKWGLARIVGGPRLN</sequence>
<feature type="domain" description="Glycosyltransferase 2-like" evidence="4">
    <location>
        <begin position="5"/>
        <end position="169"/>
    </location>
</feature>
<evidence type="ECO:0000256" key="1">
    <source>
        <dbReference type="ARBA" id="ARBA00006739"/>
    </source>
</evidence>
<evidence type="ECO:0000313" key="5">
    <source>
        <dbReference type="EMBL" id="CAB4856862.1"/>
    </source>
</evidence>
<dbReference type="SUPFAM" id="SSF53448">
    <property type="entry name" value="Nucleotide-diphospho-sugar transferases"/>
    <property type="match status" value="1"/>
</dbReference>
<dbReference type="GO" id="GO:0016020">
    <property type="term" value="C:membrane"/>
    <property type="evidence" value="ECO:0007669"/>
    <property type="project" value="GOC"/>
</dbReference>
<evidence type="ECO:0000259" key="4">
    <source>
        <dbReference type="Pfam" id="PF00535"/>
    </source>
</evidence>
<proteinExistence type="inferred from homology"/>
<dbReference type="PANTHER" id="PTHR43398">
    <property type="entry name" value="DOLICHOL-PHOSPHATE MANNOSYLTRANSFERASE SUBUNIT 1"/>
    <property type="match status" value="1"/>
</dbReference>
<organism evidence="5">
    <name type="scientific">freshwater metagenome</name>
    <dbReference type="NCBI Taxonomy" id="449393"/>
    <lineage>
        <taxon>unclassified sequences</taxon>
        <taxon>metagenomes</taxon>
        <taxon>ecological metagenomes</taxon>
    </lineage>
</organism>
<name>A0A6J7CEU7_9ZZZZ</name>
<dbReference type="Pfam" id="PF00535">
    <property type="entry name" value="Glycos_transf_2"/>
    <property type="match status" value="1"/>
</dbReference>
<evidence type="ECO:0000256" key="2">
    <source>
        <dbReference type="ARBA" id="ARBA00022676"/>
    </source>
</evidence>
<dbReference type="PANTHER" id="PTHR43398:SF1">
    <property type="entry name" value="DOLICHOL-PHOSPHATE MANNOSYLTRANSFERASE SUBUNIT 1"/>
    <property type="match status" value="1"/>
</dbReference>
<dbReference type="Gene3D" id="3.90.550.10">
    <property type="entry name" value="Spore Coat Polysaccharide Biosynthesis Protein SpsA, Chain A"/>
    <property type="match status" value="1"/>
</dbReference>
<comment type="similarity">
    <text evidence="1">Belongs to the glycosyltransferase 2 family.</text>
</comment>
<gene>
    <name evidence="5" type="ORF">UFOPK3381_00022</name>
</gene>
<evidence type="ECO:0000256" key="3">
    <source>
        <dbReference type="ARBA" id="ARBA00022679"/>
    </source>
</evidence>
<accession>A0A6J7CEU7</accession>
<dbReference type="InterPro" id="IPR029044">
    <property type="entry name" value="Nucleotide-diphossugar_trans"/>
</dbReference>
<keyword evidence="2" id="KW-0328">Glycosyltransferase</keyword>
<dbReference type="FunFam" id="3.90.550.10:FF:000122">
    <property type="entry name" value="Dolichol-phosphate mannosyltransferase subunit 1"/>
    <property type="match status" value="1"/>
</dbReference>
<dbReference type="InterPro" id="IPR039528">
    <property type="entry name" value="DPM1-like"/>
</dbReference>
<dbReference type="GO" id="GO:0004582">
    <property type="term" value="F:dolichyl-phosphate beta-D-mannosyltransferase activity"/>
    <property type="evidence" value="ECO:0007669"/>
    <property type="project" value="InterPro"/>
</dbReference>
<dbReference type="EMBL" id="CAFBLN010000001">
    <property type="protein sequence ID" value="CAB4856862.1"/>
    <property type="molecule type" value="Genomic_DNA"/>
</dbReference>